<accession>A0ABD6F454</accession>
<proteinExistence type="predicted"/>
<evidence type="ECO:0000313" key="3">
    <source>
        <dbReference type="Proteomes" id="UP001608902"/>
    </source>
</evidence>
<dbReference type="PANTHER" id="PTHR21679">
    <property type="entry name" value="DOMAIN OF UNKNOWN FUNCTION DB DOMAIN-CONTAINING PROTEIN-RELATED"/>
    <property type="match status" value="1"/>
</dbReference>
<dbReference type="Pfam" id="PF01682">
    <property type="entry name" value="DB"/>
    <property type="match status" value="1"/>
</dbReference>
<reference evidence="2 3" key="1">
    <citation type="submission" date="2024-08" db="EMBL/GenBank/DDBJ databases">
        <title>Gnathostoma spinigerum genome.</title>
        <authorList>
            <person name="Gonzalez-Bertolin B."/>
            <person name="Monzon S."/>
            <person name="Zaballos A."/>
            <person name="Jimenez P."/>
            <person name="Dekumyoy P."/>
            <person name="Varona S."/>
            <person name="Cuesta I."/>
            <person name="Sumanam S."/>
            <person name="Adisakwattana P."/>
            <person name="Gasser R.B."/>
            <person name="Hernandez-Gonzalez A."/>
            <person name="Young N.D."/>
            <person name="Perteguer M.J."/>
        </authorList>
    </citation>
    <scope>NUCLEOTIDE SEQUENCE [LARGE SCALE GENOMIC DNA]</scope>
    <source>
        <strain evidence="2">AL3</strain>
        <tissue evidence="2">Liver</tissue>
    </source>
</reference>
<evidence type="ECO:0000259" key="1">
    <source>
        <dbReference type="Pfam" id="PF01682"/>
    </source>
</evidence>
<feature type="domain" description="Domain of unknown function DB" evidence="1">
    <location>
        <begin position="48"/>
        <end position="153"/>
    </location>
</feature>
<dbReference type="PANTHER" id="PTHR21679:SF1">
    <property type="entry name" value="DOMAIN OF UNKNOWN FUNCTION DB DOMAIN-CONTAINING PROTEIN"/>
    <property type="match status" value="1"/>
</dbReference>
<dbReference type="EMBL" id="JBGFUD010016056">
    <property type="protein sequence ID" value="MFH4984240.1"/>
    <property type="molecule type" value="Genomic_DNA"/>
</dbReference>
<protein>
    <recommendedName>
        <fullName evidence="1">Domain of unknown function DB domain-containing protein</fullName>
    </recommendedName>
</protein>
<organism evidence="2 3">
    <name type="scientific">Gnathostoma spinigerum</name>
    <dbReference type="NCBI Taxonomy" id="75299"/>
    <lineage>
        <taxon>Eukaryota</taxon>
        <taxon>Metazoa</taxon>
        <taxon>Ecdysozoa</taxon>
        <taxon>Nematoda</taxon>
        <taxon>Chromadorea</taxon>
        <taxon>Rhabditida</taxon>
        <taxon>Spirurina</taxon>
        <taxon>Gnathostomatomorpha</taxon>
        <taxon>Gnathostomatoidea</taxon>
        <taxon>Gnathostomatidae</taxon>
        <taxon>Gnathostoma</taxon>
    </lineage>
</organism>
<dbReference type="Proteomes" id="UP001608902">
    <property type="component" value="Unassembled WGS sequence"/>
</dbReference>
<sequence>MITCLVPVPALFKASSCYVFFQPKCGTAETKYQPCTSKAVANKLFQSCCELYLPPACHSVCVYETDQKVARKMISQMIQSGRCGLEYMAAILYCASQNRDNRKCCEDLDLNAPELQVGSRCLRMCDPSGTAIERITKDDATCIFNWNVIMYCHHGGIREM</sequence>
<comment type="caution">
    <text evidence="2">The sequence shown here is derived from an EMBL/GenBank/DDBJ whole genome shotgun (WGS) entry which is preliminary data.</text>
</comment>
<dbReference type="InterPro" id="IPR002602">
    <property type="entry name" value="DB"/>
</dbReference>
<keyword evidence="3" id="KW-1185">Reference proteome</keyword>
<evidence type="ECO:0000313" key="2">
    <source>
        <dbReference type="EMBL" id="MFH4984240.1"/>
    </source>
</evidence>
<dbReference type="AlphaFoldDB" id="A0ABD6F454"/>
<name>A0ABD6F454_9BILA</name>
<gene>
    <name evidence="2" type="ORF">AB6A40_010949</name>
</gene>